<reference evidence="1 2" key="1">
    <citation type="submission" date="2017-11" db="EMBL/GenBank/DDBJ databases">
        <title>De-novo sequencing of pomegranate (Punica granatum L.) genome.</title>
        <authorList>
            <person name="Akparov Z."/>
            <person name="Amiraslanov A."/>
            <person name="Hajiyeva S."/>
            <person name="Abbasov M."/>
            <person name="Kaur K."/>
            <person name="Hamwieh A."/>
            <person name="Solovyev V."/>
            <person name="Salamov A."/>
            <person name="Braich B."/>
            <person name="Kosarev P."/>
            <person name="Mahmoud A."/>
            <person name="Hajiyev E."/>
            <person name="Babayeva S."/>
            <person name="Izzatullayeva V."/>
            <person name="Mammadov A."/>
            <person name="Mammadov A."/>
            <person name="Sharifova S."/>
            <person name="Ojaghi J."/>
            <person name="Eynullazada K."/>
            <person name="Bayramov B."/>
            <person name="Abdulazimova A."/>
            <person name="Shahmuradov I."/>
        </authorList>
    </citation>
    <scope>NUCLEOTIDE SEQUENCE [LARGE SCALE GENOMIC DNA]</scope>
    <source>
        <strain evidence="2">cv. AG2017</strain>
        <tissue evidence="1">Leaf</tissue>
    </source>
</reference>
<dbReference type="EMBL" id="PGOL01002478">
    <property type="protein sequence ID" value="PKI47611.1"/>
    <property type="molecule type" value="Genomic_DNA"/>
</dbReference>
<dbReference type="STRING" id="22663.A0A2I0IUE1"/>
<protein>
    <submittedName>
        <fullName evidence="1">Uncharacterized protein</fullName>
    </submittedName>
</protein>
<dbReference type="AlphaFoldDB" id="A0A2I0IUE1"/>
<organism evidence="1 2">
    <name type="scientific">Punica granatum</name>
    <name type="common">Pomegranate</name>
    <dbReference type="NCBI Taxonomy" id="22663"/>
    <lineage>
        <taxon>Eukaryota</taxon>
        <taxon>Viridiplantae</taxon>
        <taxon>Streptophyta</taxon>
        <taxon>Embryophyta</taxon>
        <taxon>Tracheophyta</taxon>
        <taxon>Spermatophyta</taxon>
        <taxon>Magnoliopsida</taxon>
        <taxon>eudicotyledons</taxon>
        <taxon>Gunneridae</taxon>
        <taxon>Pentapetalae</taxon>
        <taxon>rosids</taxon>
        <taxon>malvids</taxon>
        <taxon>Myrtales</taxon>
        <taxon>Lythraceae</taxon>
        <taxon>Punica</taxon>
    </lineage>
</organism>
<proteinExistence type="predicted"/>
<comment type="caution">
    <text evidence="1">The sequence shown here is derived from an EMBL/GenBank/DDBJ whole genome shotgun (WGS) entry which is preliminary data.</text>
</comment>
<dbReference type="Proteomes" id="UP000233551">
    <property type="component" value="Unassembled WGS sequence"/>
</dbReference>
<name>A0A2I0IUE1_PUNGR</name>
<evidence type="ECO:0000313" key="1">
    <source>
        <dbReference type="EMBL" id="PKI47611.1"/>
    </source>
</evidence>
<keyword evidence="2" id="KW-1185">Reference proteome</keyword>
<dbReference type="OrthoDB" id="1936969at2759"/>
<accession>A0A2I0IUE1</accession>
<dbReference type="PANTHER" id="PTHR34291:SF1">
    <property type="entry name" value="HYDROXYPROLINE-RICH GLYCOPROTEIN FAMILY PROTEIN"/>
    <property type="match status" value="1"/>
</dbReference>
<dbReference type="PANTHER" id="PTHR34291">
    <property type="entry name" value="HYDROXYPROLINE-RICH GLYCOPROTEIN FAMILY PROTEIN"/>
    <property type="match status" value="1"/>
</dbReference>
<dbReference type="InterPro" id="IPR037699">
    <property type="entry name" value="At5g65660-like"/>
</dbReference>
<sequence length="133" mass="14544">MSQGIVQMMEDPGILRTNVHQSGTSMGISIGIAFLLVIIFSSSIAIACCYYRDRFQSHHQSSPEPDIEQPPLKPEAMGEGSKFRHGESLPVLMPGDRVPKFVALPCPCEPPREEKKVVEMQKATAAIAFSTVS</sequence>
<evidence type="ECO:0000313" key="2">
    <source>
        <dbReference type="Proteomes" id="UP000233551"/>
    </source>
</evidence>
<dbReference type="GeneID" id="116198872"/>
<gene>
    <name evidence="1" type="ORF">CRG98_032000</name>
</gene>